<feature type="chain" id="PRO_5035857890" evidence="1">
    <location>
        <begin position="19"/>
        <end position="113"/>
    </location>
</feature>
<keyword evidence="1" id="KW-0732">Signal</keyword>
<dbReference type="OrthoDB" id="10604976at2759"/>
<dbReference type="AlphaFoldDB" id="A0A8S0YP40"/>
<name>A0A8S0YP40_ARCPL</name>
<dbReference type="PROSITE" id="PS51257">
    <property type="entry name" value="PROKAR_LIPOPROTEIN"/>
    <property type="match status" value="1"/>
</dbReference>
<organism evidence="2 3">
    <name type="scientific">Arctia plantaginis</name>
    <name type="common">Wood tiger moth</name>
    <name type="synonym">Phalaena plantaginis</name>
    <dbReference type="NCBI Taxonomy" id="874455"/>
    <lineage>
        <taxon>Eukaryota</taxon>
        <taxon>Metazoa</taxon>
        <taxon>Ecdysozoa</taxon>
        <taxon>Arthropoda</taxon>
        <taxon>Hexapoda</taxon>
        <taxon>Insecta</taxon>
        <taxon>Pterygota</taxon>
        <taxon>Neoptera</taxon>
        <taxon>Endopterygota</taxon>
        <taxon>Lepidoptera</taxon>
        <taxon>Glossata</taxon>
        <taxon>Ditrysia</taxon>
        <taxon>Noctuoidea</taxon>
        <taxon>Erebidae</taxon>
        <taxon>Arctiinae</taxon>
        <taxon>Arctia</taxon>
    </lineage>
</organism>
<dbReference type="EMBL" id="CADEBD010000042">
    <property type="protein sequence ID" value="CAB3221153.1"/>
    <property type="molecule type" value="Genomic_DNA"/>
</dbReference>
<dbReference type="Proteomes" id="UP000494256">
    <property type="component" value="Unassembled WGS sequence"/>
</dbReference>
<comment type="caution">
    <text evidence="2">The sequence shown here is derived from an EMBL/GenBank/DDBJ whole genome shotgun (WGS) entry which is preliminary data.</text>
</comment>
<proteinExistence type="predicted"/>
<accession>A0A8S0YP40</accession>
<evidence type="ECO:0000313" key="3">
    <source>
        <dbReference type="Proteomes" id="UP000494256"/>
    </source>
</evidence>
<evidence type="ECO:0000313" key="2">
    <source>
        <dbReference type="EMBL" id="CAB3221153.1"/>
    </source>
</evidence>
<protein>
    <submittedName>
        <fullName evidence="2">Uncharacterized protein</fullName>
    </submittedName>
</protein>
<reference evidence="2 3" key="1">
    <citation type="submission" date="2020-04" db="EMBL/GenBank/DDBJ databases">
        <authorList>
            <person name="Wallbank WR R."/>
            <person name="Pardo Diaz C."/>
            <person name="Kozak K."/>
            <person name="Martin S."/>
            <person name="Jiggins C."/>
            <person name="Moest M."/>
            <person name="Warren A I."/>
            <person name="Byers J.R.P. K."/>
            <person name="Montejo-Kovacevich G."/>
            <person name="Yen C E."/>
        </authorList>
    </citation>
    <scope>NUCLEOTIDE SEQUENCE [LARGE SCALE GENOMIC DNA]</scope>
</reference>
<sequence length="113" mass="12502">MKSMIAFFVIIGVACSLADVNDDLRTIDSIYPEQGCSRVGGSCTIAEDCPKDMQVEERGLCPKQRSRGVECCYGVSVKETRCRKRGGECMENCRREFKEASDCPESTVCCILV</sequence>
<feature type="signal peptide" evidence="1">
    <location>
        <begin position="1"/>
        <end position="18"/>
    </location>
</feature>
<evidence type="ECO:0000256" key="1">
    <source>
        <dbReference type="SAM" id="SignalP"/>
    </source>
</evidence>
<gene>
    <name evidence="2" type="ORF">APLA_LOCUS710</name>
</gene>